<keyword evidence="6 10" id="KW-0472">Membrane</keyword>
<evidence type="ECO:0000256" key="2">
    <source>
        <dbReference type="ARBA" id="ARBA00008574"/>
    </source>
</evidence>
<protein>
    <recommendedName>
        <fullName evidence="10">Palmitoyltransferase</fullName>
        <ecNumber evidence="10">2.3.1.225</ecNumber>
    </recommendedName>
</protein>
<gene>
    <name evidence="13" type="primary">Contig3133.g3350</name>
    <name evidence="13" type="ORF">STYLEM_16272</name>
</gene>
<evidence type="ECO:0000256" key="7">
    <source>
        <dbReference type="ARBA" id="ARBA00023139"/>
    </source>
</evidence>
<feature type="compositionally biased region" description="Basic and acidic residues" evidence="11">
    <location>
        <begin position="486"/>
        <end position="495"/>
    </location>
</feature>
<dbReference type="GO" id="GO:0005794">
    <property type="term" value="C:Golgi apparatus"/>
    <property type="evidence" value="ECO:0007669"/>
    <property type="project" value="TreeGrafter"/>
</dbReference>
<feature type="domain" description="Palmitoyltransferase DHHC" evidence="12">
    <location>
        <begin position="519"/>
        <end position="641"/>
    </location>
</feature>
<name>A0A078AYC6_STYLE</name>
<evidence type="ECO:0000313" key="13">
    <source>
        <dbReference type="EMBL" id="CDW87169.1"/>
    </source>
</evidence>
<sequence>MKASKNNKSAASSQGFNKQDKHQKLDEENPQSQTNSQRDIQSEQRPQKINRDEIIEKLSQDMKNFNQQRKQGNTIQRLLMVIVFFNLQFFTLYVISSNEKSDLLDFDKLSSTIFWAEAIVTIIMYLYVSFKNPGYVTSYVLRGDEYEDDLDGMKSKADNLGHTEGKKQKHKIKRSILSRAAQKLSRQERLAGGTNSQNQNQVLMTNSNSISINVNSYQQVMDQSQKCTPNNKFNASQNRFIFSNLTTQNCDPIAAQNDTVNLDESNLNYSMISSNNQNTNYRVNQGKDKKVKIIAQFSKNTSRTTTLQDLNQSDNNHSFLDIRDSYIQDANQSKINPLEIIQKKIASKNPNSASIFTSEGDLAGKSTTATTTQGKQQLIDKGSLRSDDNQHNIVGFMVGESEVQIKRDQFRRKLFNSSSEDQIDASVEELDHIGQSSNDFRAHFDAIQEENEEDFQRDDDLGRGGFKSENLKSNNNQISNLDGQNDDQHTTDESPPRSQSKNQNQVSDQNQPQSIFHIENKYCTSCNLEQPLRTKHCRKCNRCVATYDHHCPWIGNCVAEKNRRFFFYFLLLQFIESTWSFVLSINNFYKAQDLNEWLLINILNILASLISFFFILMVGSLVFFHIFLSSNNLTTWEFLSWSKISYMKIWPKRYGSPFSQGRTKCQNLSQYFCPRNQRINYFTTWKMPLGLPELNEFNLVRRKQYKFLCFYFKL</sequence>
<keyword evidence="7" id="KW-0564">Palmitate</keyword>
<comment type="similarity">
    <text evidence="2 10">Belongs to the DHHC palmitoyltransferase family.</text>
</comment>
<evidence type="ECO:0000313" key="14">
    <source>
        <dbReference type="Proteomes" id="UP000039865"/>
    </source>
</evidence>
<dbReference type="GO" id="GO:0006612">
    <property type="term" value="P:protein targeting to membrane"/>
    <property type="evidence" value="ECO:0007669"/>
    <property type="project" value="TreeGrafter"/>
</dbReference>
<feature type="compositionally biased region" description="Low complexity" evidence="11">
    <location>
        <begin position="1"/>
        <end position="13"/>
    </location>
</feature>
<dbReference type="InterPro" id="IPR039859">
    <property type="entry name" value="PFA4/ZDH16/20/ERF2-like"/>
</dbReference>
<keyword evidence="4 10" id="KW-0812">Transmembrane</keyword>
<feature type="transmembrane region" description="Helical" evidence="10">
    <location>
        <begin position="108"/>
        <end position="128"/>
    </location>
</feature>
<dbReference type="EMBL" id="CCKQ01015350">
    <property type="protein sequence ID" value="CDW87169.1"/>
    <property type="molecule type" value="Genomic_DNA"/>
</dbReference>
<evidence type="ECO:0000256" key="9">
    <source>
        <dbReference type="ARBA" id="ARBA00023315"/>
    </source>
</evidence>
<dbReference type="InterPro" id="IPR001594">
    <property type="entry name" value="Palmitoyltrfase_DHHC"/>
</dbReference>
<evidence type="ECO:0000256" key="5">
    <source>
        <dbReference type="ARBA" id="ARBA00022989"/>
    </source>
</evidence>
<keyword evidence="9 10" id="KW-0012">Acyltransferase</keyword>
<dbReference type="OrthoDB" id="331948at2759"/>
<feature type="compositionally biased region" description="Basic and acidic residues" evidence="11">
    <location>
        <begin position="40"/>
        <end position="50"/>
    </location>
</feature>
<dbReference type="PANTHER" id="PTHR22883:SF301">
    <property type="entry name" value="PALMITOYLTRANSFERASE ZDHHC12"/>
    <property type="match status" value="1"/>
</dbReference>
<evidence type="ECO:0000256" key="4">
    <source>
        <dbReference type="ARBA" id="ARBA00022692"/>
    </source>
</evidence>
<comment type="catalytic activity">
    <reaction evidence="10">
        <text>L-cysteinyl-[protein] + hexadecanoyl-CoA = S-hexadecanoyl-L-cysteinyl-[protein] + CoA</text>
        <dbReference type="Rhea" id="RHEA:36683"/>
        <dbReference type="Rhea" id="RHEA-COMP:10131"/>
        <dbReference type="Rhea" id="RHEA-COMP:11032"/>
        <dbReference type="ChEBI" id="CHEBI:29950"/>
        <dbReference type="ChEBI" id="CHEBI:57287"/>
        <dbReference type="ChEBI" id="CHEBI:57379"/>
        <dbReference type="ChEBI" id="CHEBI:74151"/>
        <dbReference type="EC" id="2.3.1.225"/>
    </reaction>
</comment>
<dbReference type="AlphaFoldDB" id="A0A078AYC6"/>
<dbReference type="GO" id="GO:0019706">
    <property type="term" value="F:protein-cysteine S-palmitoyltransferase activity"/>
    <property type="evidence" value="ECO:0007669"/>
    <property type="project" value="UniProtKB-EC"/>
</dbReference>
<keyword evidence="5 10" id="KW-1133">Transmembrane helix</keyword>
<feature type="transmembrane region" description="Helical" evidence="10">
    <location>
        <begin position="605"/>
        <end position="628"/>
    </location>
</feature>
<feature type="transmembrane region" description="Helical" evidence="10">
    <location>
        <begin position="565"/>
        <end position="585"/>
    </location>
</feature>
<keyword evidence="8" id="KW-0449">Lipoprotein</keyword>
<accession>A0A078AYC6</accession>
<evidence type="ECO:0000256" key="6">
    <source>
        <dbReference type="ARBA" id="ARBA00023136"/>
    </source>
</evidence>
<feature type="compositionally biased region" description="Polar residues" evidence="11">
    <location>
        <begin position="471"/>
        <end position="483"/>
    </location>
</feature>
<feature type="compositionally biased region" description="Polar residues" evidence="11">
    <location>
        <begin position="30"/>
        <end position="39"/>
    </location>
</feature>
<comment type="subcellular location">
    <subcellularLocation>
        <location evidence="1">Endomembrane system</location>
        <topology evidence="1">Multi-pass membrane protein</topology>
    </subcellularLocation>
</comment>
<keyword evidence="14" id="KW-1185">Reference proteome</keyword>
<feature type="compositionally biased region" description="Polar residues" evidence="11">
    <location>
        <begin position="496"/>
        <end position="510"/>
    </location>
</feature>
<evidence type="ECO:0000256" key="3">
    <source>
        <dbReference type="ARBA" id="ARBA00022679"/>
    </source>
</evidence>
<dbReference type="Pfam" id="PF01529">
    <property type="entry name" value="DHHC"/>
    <property type="match status" value="1"/>
</dbReference>
<reference evidence="13 14" key="1">
    <citation type="submission" date="2014-06" db="EMBL/GenBank/DDBJ databases">
        <authorList>
            <person name="Swart Estienne"/>
        </authorList>
    </citation>
    <scope>NUCLEOTIDE SEQUENCE [LARGE SCALE GENOMIC DNA]</scope>
    <source>
        <strain evidence="13 14">130c</strain>
    </source>
</reference>
<feature type="transmembrane region" description="Helical" evidence="10">
    <location>
        <begin position="78"/>
        <end position="96"/>
    </location>
</feature>
<feature type="compositionally biased region" description="Basic and acidic residues" evidence="11">
    <location>
        <begin position="18"/>
        <end position="27"/>
    </location>
</feature>
<evidence type="ECO:0000256" key="11">
    <source>
        <dbReference type="SAM" id="MobiDB-lite"/>
    </source>
</evidence>
<evidence type="ECO:0000256" key="8">
    <source>
        <dbReference type="ARBA" id="ARBA00023288"/>
    </source>
</evidence>
<dbReference type="EC" id="2.3.1.225" evidence="10"/>
<dbReference type="GO" id="GO:0005783">
    <property type="term" value="C:endoplasmic reticulum"/>
    <property type="evidence" value="ECO:0007669"/>
    <property type="project" value="TreeGrafter"/>
</dbReference>
<evidence type="ECO:0000256" key="10">
    <source>
        <dbReference type="RuleBase" id="RU079119"/>
    </source>
</evidence>
<keyword evidence="3 10" id="KW-0808">Transferase</keyword>
<evidence type="ECO:0000256" key="1">
    <source>
        <dbReference type="ARBA" id="ARBA00004127"/>
    </source>
</evidence>
<feature type="region of interest" description="Disordered" evidence="11">
    <location>
        <begin position="1"/>
        <end position="50"/>
    </location>
</feature>
<dbReference type="Proteomes" id="UP000039865">
    <property type="component" value="Unassembled WGS sequence"/>
</dbReference>
<evidence type="ECO:0000259" key="12">
    <source>
        <dbReference type="Pfam" id="PF01529"/>
    </source>
</evidence>
<feature type="region of interest" description="Disordered" evidence="11">
    <location>
        <begin position="451"/>
        <end position="510"/>
    </location>
</feature>
<comment type="domain">
    <text evidence="10">The DHHC domain is required for palmitoyltransferase activity.</text>
</comment>
<dbReference type="PANTHER" id="PTHR22883">
    <property type="entry name" value="ZINC FINGER DHHC DOMAIN CONTAINING PROTEIN"/>
    <property type="match status" value="1"/>
</dbReference>
<proteinExistence type="inferred from homology"/>
<dbReference type="InParanoid" id="A0A078AYC6"/>
<organism evidence="13 14">
    <name type="scientific">Stylonychia lemnae</name>
    <name type="common">Ciliate</name>
    <dbReference type="NCBI Taxonomy" id="5949"/>
    <lineage>
        <taxon>Eukaryota</taxon>
        <taxon>Sar</taxon>
        <taxon>Alveolata</taxon>
        <taxon>Ciliophora</taxon>
        <taxon>Intramacronucleata</taxon>
        <taxon>Spirotrichea</taxon>
        <taxon>Stichotrichia</taxon>
        <taxon>Sporadotrichida</taxon>
        <taxon>Oxytrichidae</taxon>
        <taxon>Stylonychinae</taxon>
        <taxon>Stylonychia</taxon>
    </lineage>
</organism>
<dbReference type="PROSITE" id="PS50216">
    <property type="entry name" value="DHHC"/>
    <property type="match status" value="1"/>
</dbReference>